<keyword evidence="1" id="KW-1133">Transmembrane helix</keyword>
<reference evidence="2 3" key="1">
    <citation type="journal article" date="2022" name="Nat. Plants">
        <title>Genomes of leafy and leafless Platanthera orchids illuminate the evolution of mycoheterotrophy.</title>
        <authorList>
            <person name="Li M.H."/>
            <person name="Liu K.W."/>
            <person name="Li Z."/>
            <person name="Lu H.C."/>
            <person name="Ye Q.L."/>
            <person name="Zhang D."/>
            <person name="Wang J.Y."/>
            <person name="Li Y.F."/>
            <person name="Zhong Z.M."/>
            <person name="Liu X."/>
            <person name="Yu X."/>
            <person name="Liu D.K."/>
            <person name="Tu X.D."/>
            <person name="Liu B."/>
            <person name="Hao Y."/>
            <person name="Liao X.Y."/>
            <person name="Jiang Y.T."/>
            <person name="Sun W.H."/>
            <person name="Chen J."/>
            <person name="Chen Y.Q."/>
            <person name="Ai Y."/>
            <person name="Zhai J.W."/>
            <person name="Wu S.S."/>
            <person name="Zhou Z."/>
            <person name="Hsiao Y.Y."/>
            <person name="Wu W.L."/>
            <person name="Chen Y.Y."/>
            <person name="Lin Y.F."/>
            <person name="Hsu J.L."/>
            <person name="Li C.Y."/>
            <person name="Wang Z.W."/>
            <person name="Zhao X."/>
            <person name="Zhong W.Y."/>
            <person name="Ma X.K."/>
            <person name="Ma L."/>
            <person name="Huang J."/>
            <person name="Chen G.Z."/>
            <person name="Huang M.Z."/>
            <person name="Huang L."/>
            <person name="Peng D.H."/>
            <person name="Luo Y.B."/>
            <person name="Zou S.Q."/>
            <person name="Chen S.P."/>
            <person name="Lan S."/>
            <person name="Tsai W.C."/>
            <person name="Van de Peer Y."/>
            <person name="Liu Z.J."/>
        </authorList>
    </citation>
    <scope>NUCLEOTIDE SEQUENCE [LARGE SCALE GENOMIC DNA]</scope>
    <source>
        <strain evidence="2">Lor287</strain>
    </source>
</reference>
<evidence type="ECO:0000313" key="3">
    <source>
        <dbReference type="Proteomes" id="UP001418222"/>
    </source>
</evidence>
<name>A0AAP0G6X8_9ASPA</name>
<keyword evidence="1" id="KW-0812">Transmembrane</keyword>
<protein>
    <submittedName>
        <fullName evidence="2">Uncharacterized protein</fullName>
    </submittedName>
</protein>
<feature type="transmembrane region" description="Helical" evidence="1">
    <location>
        <begin position="103"/>
        <end position="124"/>
    </location>
</feature>
<organism evidence="2 3">
    <name type="scientific">Platanthera zijinensis</name>
    <dbReference type="NCBI Taxonomy" id="2320716"/>
    <lineage>
        <taxon>Eukaryota</taxon>
        <taxon>Viridiplantae</taxon>
        <taxon>Streptophyta</taxon>
        <taxon>Embryophyta</taxon>
        <taxon>Tracheophyta</taxon>
        <taxon>Spermatophyta</taxon>
        <taxon>Magnoliopsida</taxon>
        <taxon>Liliopsida</taxon>
        <taxon>Asparagales</taxon>
        <taxon>Orchidaceae</taxon>
        <taxon>Orchidoideae</taxon>
        <taxon>Orchideae</taxon>
        <taxon>Orchidinae</taxon>
        <taxon>Platanthera</taxon>
    </lineage>
</organism>
<keyword evidence="1" id="KW-0472">Membrane</keyword>
<dbReference type="Proteomes" id="UP001418222">
    <property type="component" value="Unassembled WGS sequence"/>
</dbReference>
<sequence>MGNGCRSSSWKRGNDWIWIEGEEEDAGFATAQMAEAGNSLSYSYSRSRMASSSLSAAETAEELSASISFAKIHQSTCPCVSGNGSAPRCLQQLGVGAPGWLKVLMPIFIFTFISYFIIVLWFILW</sequence>
<proteinExistence type="predicted"/>
<gene>
    <name evidence="2" type="ORF">KSP39_PZI010758</name>
</gene>
<accession>A0AAP0G6X8</accession>
<dbReference type="AlphaFoldDB" id="A0AAP0G6X8"/>
<evidence type="ECO:0000256" key="1">
    <source>
        <dbReference type="SAM" id="Phobius"/>
    </source>
</evidence>
<evidence type="ECO:0000313" key="2">
    <source>
        <dbReference type="EMBL" id="KAK8941055.1"/>
    </source>
</evidence>
<dbReference type="EMBL" id="JBBWWQ010000008">
    <property type="protein sequence ID" value="KAK8941055.1"/>
    <property type="molecule type" value="Genomic_DNA"/>
</dbReference>
<comment type="caution">
    <text evidence="2">The sequence shown here is derived from an EMBL/GenBank/DDBJ whole genome shotgun (WGS) entry which is preliminary data.</text>
</comment>
<keyword evidence="3" id="KW-1185">Reference proteome</keyword>